<dbReference type="OrthoDB" id="4330280at2"/>
<organism evidence="2 3">
    <name type="scientific">Streptomyces hainanensis</name>
    <dbReference type="NCBI Taxonomy" id="402648"/>
    <lineage>
        <taxon>Bacteria</taxon>
        <taxon>Bacillati</taxon>
        <taxon>Actinomycetota</taxon>
        <taxon>Actinomycetes</taxon>
        <taxon>Kitasatosporales</taxon>
        <taxon>Streptomycetaceae</taxon>
        <taxon>Streptomyces</taxon>
    </lineage>
</organism>
<accession>A0A4R4TL84</accession>
<feature type="region of interest" description="Disordered" evidence="1">
    <location>
        <begin position="113"/>
        <end position="134"/>
    </location>
</feature>
<dbReference type="AlphaFoldDB" id="A0A4R4TL84"/>
<gene>
    <name evidence="2" type="ORF">E1283_14415</name>
</gene>
<name>A0A4R4TL84_9ACTN</name>
<evidence type="ECO:0000256" key="1">
    <source>
        <dbReference type="SAM" id="MobiDB-lite"/>
    </source>
</evidence>
<dbReference type="EMBL" id="SMKI01000131">
    <property type="protein sequence ID" value="TDC74819.1"/>
    <property type="molecule type" value="Genomic_DNA"/>
</dbReference>
<proteinExistence type="predicted"/>
<feature type="region of interest" description="Disordered" evidence="1">
    <location>
        <begin position="1"/>
        <end position="26"/>
    </location>
</feature>
<comment type="caution">
    <text evidence="2">The sequence shown here is derived from an EMBL/GenBank/DDBJ whole genome shotgun (WGS) entry which is preliminary data.</text>
</comment>
<evidence type="ECO:0000313" key="2">
    <source>
        <dbReference type="EMBL" id="TDC74819.1"/>
    </source>
</evidence>
<protein>
    <submittedName>
        <fullName evidence="2">Uncharacterized protein</fullName>
    </submittedName>
</protein>
<sequence length="134" mass="14307">MRSVKPLRSEPSGGLPEFEDDDQDFADERVDADLFRVVCPDCSRPIALEGLGEPLPQHALCPTPWNPFGLTICPGSGRLGGEDGLTPVPLASIHPESAVVALPEGLDWRLQPFSHAADPGSRPATGVRTMERAA</sequence>
<evidence type="ECO:0000313" key="3">
    <source>
        <dbReference type="Proteomes" id="UP000295345"/>
    </source>
</evidence>
<dbReference type="Proteomes" id="UP000295345">
    <property type="component" value="Unassembled WGS sequence"/>
</dbReference>
<keyword evidence="3" id="KW-1185">Reference proteome</keyword>
<reference evidence="2 3" key="1">
    <citation type="submission" date="2019-03" db="EMBL/GenBank/DDBJ databases">
        <title>Draft genome sequences of novel Actinobacteria.</title>
        <authorList>
            <person name="Sahin N."/>
            <person name="Ay H."/>
            <person name="Saygin H."/>
        </authorList>
    </citation>
    <scope>NUCLEOTIDE SEQUENCE [LARGE SCALE GENOMIC DNA]</scope>
    <source>
        <strain evidence="2 3">DSM 41900</strain>
    </source>
</reference>